<dbReference type="EMBL" id="BLAL01000080">
    <property type="protein sequence ID" value="GES84380.1"/>
    <property type="molecule type" value="Genomic_DNA"/>
</dbReference>
<dbReference type="EMBL" id="BEXD01001928">
    <property type="protein sequence ID" value="GBB96353.1"/>
    <property type="molecule type" value="Genomic_DNA"/>
</dbReference>
<feature type="region of interest" description="Disordered" evidence="1">
    <location>
        <begin position="37"/>
        <end position="79"/>
    </location>
</feature>
<reference evidence="2 4" key="1">
    <citation type="submission" date="2017-11" db="EMBL/GenBank/DDBJ databases">
        <title>The genome of Rhizophagus clarus HR1 reveals common genetic basis of auxotrophy among arbuscular mycorrhizal fungi.</title>
        <authorList>
            <person name="Kobayashi Y."/>
        </authorList>
    </citation>
    <scope>NUCLEOTIDE SEQUENCE [LARGE SCALE GENOMIC DNA]</scope>
    <source>
        <strain evidence="2 4">HR1</strain>
    </source>
</reference>
<evidence type="ECO:0000256" key="1">
    <source>
        <dbReference type="SAM" id="MobiDB-lite"/>
    </source>
</evidence>
<evidence type="ECO:0000313" key="3">
    <source>
        <dbReference type="EMBL" id="GES84380.1"/>
    </source>
</evidence>
<gene>
    <name evidence="3" type="ORF">RCL2_001150100</name>
    <name evidence="2" type="ORF">RclHR1_27330004</name>
</gene>
<feature type="region of interest" description="Disordered" evidence="1">
    <location>
        <begin position="1"/>
        <end position="21"/>
    </location>
</feature>
<accession>A0A2Z6R1X1</accession>
<dbReference type="AlphaFoldDB" id="A0A2Z6R1X1"/>
<proteinExistence type="predicted"/>
<comment type="caution">
    <text evidence="2">The sequence shown here is derived from an EMBL/GenBank/DDBJ whole genome shotgun (WGS) entry which is preliminary data.</text>
</comment>
<evidence type="ECO:0000313" key="4">
    <source>
        <dbReference type="Proteomes" id="UP000247702"/>
    </source>
</evidence>
<reference evidence="3" key="2">
    <citation type="submission" date="2019-10" db="EMBL/GenBank/DDBJ databases">
        <title>Conservation and host-specific expression of non-tandemly repeated heterogenous ribosome RNA gene in arbuscular mycorrhizal fungi.</title>
        <authorList>
            <person name="Maeda T."/>
            <person name="Kobayashi Y."/>
            <person name="Nakagawa T."/>
            <person name="Ezawa T."/>
            <person name="Yamaguchi K."/>
            <person name="Bino T."/>
            <person name="Nishimoto Y."/>
            <person name="Shigenobu S."/>
            <person name="Kawaguchi M."/>
        </authorList>
    </citation>
    <scope>NUCLEOTIDE SEQUENCE</scope>
    <source>
        <strain evidence="3">HR1</strain>
    </source>
</reference>
<dbReference type="OrthoDB" id="10295243at2759"/>
<dbReference type="Proteomes" id="UP000247702">
    <property type="component" value="Unassembled WGS sequence"/>
</dbReference>
<evidence type="ECO:0000313" key="2">
    <source>
        <dbReference type="EMBL" id="GBB96353.1"/>
    </source>
</evidence>
<organism evidence="2 4">
    <name type="scientific">Rhizophagus clarus</name>
    <dbReference type="NCBI Taxonomy" id="94130"/>
    <lineage>
        <taxon>Eukaryota</taxon>
        <taxon>Fungi</taxon>
        <taxon>Fungi incertae sedis</taxon>
        <taxon>Mucoromycota</taxon>
        <taxon>Glomeromycotina</taxon>
        <taxon>Glomeromycetes</taxon>
        <taxon>Glomerales</taxon>
        <taxon>Glomeraceae</taxon>
        <taxon>Rhizophagus</taxon>
    </lineage>
</organism>
<name>A0A2Z6R1X1_9GLOM</name>
<sequence>MTSQQGTDSTQNNPGTSLEEQIVTLTTGNPTIFEHTIPLNTSQSGNPPSYDPSYQESIDTGEDAGGHVDALPEYSKSREDREIITDRIIPSPPQYLQPKHYVEEDETEDEFLKRTKK</sequence>
<dbReference type="Proteomes" id="UP000615446">
    <property type="component" value="Unassembled WGS sequence"/>
</dbReference>
<protein>
    <submittedName>
        <fullName evidence="2">Uncharacterized protein</fullName>
    </submittedName>
</protein>
<feature type="compositionally biased region" description="Polar residues" evidence="1">
    <location>
        <begin position="38"/>
        <end position="58"/>
    </location>
</feature>
<keyword evidence="4" id="KW-1185">Reference proteome</keyword>